<keyword evidence="7 11" id="KW-0175">Coiled coil</keyword>
<proteinExistence type="inferred from homology"/>
<sequence>MGRLIGLELHNFKSYKDTVQVGFGESYFTSIIGPNGSGKSNLMDAISFVLGVRSNQLRSSALVDLIYRGRIENGDPDNGNAKRMHRSDADSEAGPENATYSEEEPRSAYVSCVYQKDDLDEPTKFTRTINTSGDSVYKINDRAVSYKKYNEELESENILVKAKNFLVFQGDVERIASQGPESLTLLLEQVSGSINYKNDYEKLKEEHKLALAEFTDAHNSRKKVQNDLKSFKEGVQRDEQYRTSLEIRDQLKHNFILWELFHILKRRKKLVDSLTVSKTETTALKNKLSDEERILTKIKSTTAKHELQLSKLKDTLVQLENEKTSLQSSLLPVGSERLATIKRIHNLEKRISSFKKDMERQQAYVKQFENQLKVVSKTKKSFEKELENIHANLNKFNLSEEDLKQYELLKEKYLSSGGSHIEEKLAILKNDEFELNEESELINKRLKTTRERISDELQVDVDALEADLNEVTQRLNDKNSIAAAKSKEWKGIQTNLESLKNKEYELNFSLRDVLLKIDDLNADQRETKKERKLRENVSMLKRLYPGVKGLVHDLCHPKKEKYAIAVSTILGKNFDSIIVDSIATAHECITYLKKQRAGSASFIPLDTIDVNPPSLPVSNVQGCLLTINAIEYEGYLEKAMQYVCSDSIICDNLDLAKELKWSRNVKAKLVTLNGALIHKAGQMTGGTAQKNQNRWNKDEYQGLMVLKDQITEELTALSDKFRADNMKSRELENEISLLNNEISSLRTQITQLERTLSGKNVEIKHNEDLITTEYEPQLKSFTQRIEELKSKLTKLESEKDVLQEQIFRPFTDKYGFSIKDYEQGTGEIMRKHSKELQQFQKQILTIENKLEFEKDRLGATAARHTKALSDMDKLKEALGSLEKQEDIITEKIKNADSKISQEQQLVAIQQKELDEKVHNLISFDSNIAEIQSSMQAARRKVDEIKEDIETLDLEQLGILKNCKVSNIELPLLDSSLEDISIDVLDSNNTGIISDLEYDFTSLPEKYRLNDGEEVKEEFESEIKKVEEKLEILQPNSKAVQRYDETKHKLDQVSNENERLRNKERKAKEKFLEVKAKRKELFEACFKHVDKHIDQIYRALTKNPHDKSELAGGNASLTVENEDEPYLGGIKYFATPPLKRFKDMEYLSGGEKTMAALALLFTINSYQPSPFFVLDEVDAALDITNVERIAHYIKRNANPNAQFIVISLKNAMFEKSQSLVGIFREQEDNSSRMVSLNLENYDED</sequence>
<comment type="similarity">
    <text evidence="3">Belongs to the SMC family. SMC1 subfamily.</text>
</comment>
<evidence type="ECO:0000259" key="13">
    <source>
        <dbReference type="SMART" id="SM00968"/>
    </source>
</evidence>
<dbReference type="Gene3D" id="3.40.50.300">
    <property type="entry name" value="P-loop containing nucleotide triphosphate hydrolases"/>
    <property type="match status" value="2"/>
</dbReference>
<dbReference type="PANTHER" id="PTHR18937:SF12">
    <property type="entry name" value="STRUCTURAL MAINTENANCE OF CHROMOSOMES PROTEIN"/>
    <property type="match status" value="1"/>
</dbReference>
<dbReference type="Proteomes" id="UP000000598">
    <property type="component" value="Chromosome D"/>
</dbReference>
<keyword evidence="4" id="KW-0158">Chromosome</keyword>
<dbReference type="PaxDb" id="284590-Q6CRP2"/>
<comment type="subcellular location">
    <subcellularLocation>
        <location evidence="2">Chromosome</location>
    </subcellularLocation>
    <subcellularLocation>
        <location evidence="1 10">Nucleus</location>
    </subcellularLocation>
</comment>
<dbReference type="PANTHER" id="PTHR18937">
    <property type="entry name" value="STRUCTURAL MAINTENANCE OF CHROMOSOMES SMC FAMILY MEMBER"/>
    <property type="match status" value="1"/>
</dbReference>
<protein>
    <recommendedName>
        <fullName evidence="10">Structural maintenance of chromosomes protein</fullName>
    </recommendedName>
</protein>
<feature type="domain" description="SMC hinge" evidence="13">
    <location>
        <begin position="545"/>
        <end position="660"/>
    </location>
</feature>
<name>Q6CRP2_KLULA</name>
<dbReference type="SUPFAM" id="SSF52540">
    <property type="entry name" value="P-loop containing nucleoside triphosphate hydrolases"/>
    <property type="match status" value="1"/>
</dbReference>
<dbReference type="SMART" id="SM00968">
    <property type="entry name" value="SMC_hinge"/>
    <property type="match status" value="1"/>
</dbReference>
<accession>Q6CRP2</accession>
<dbReference type="Gene3D" id="1.10.287.510">
    <property type="entry name" value="Helix hairpin bin"/>
    <property type="match status" value="1"/>
</dbReference>
<evidence type="ECO:0000256" key="5">
    <source>
        <dbReference type="ARBA" id="ARBA00022618"/>
    </source>
</evidence>
<evidence type="ECO:0000256" key="4">
    <source>
        <dbReference type="ARBA" id="ARBA00022454"/>
    </source>
</evidence>
<dbReference type="InParanoid" id="Q6CRP2"/>
<dbReference type="InterPro" id="IPR027417">
    <property type="entry name" value="P-loop_NTPase"/>
</dbReference>
<evidence type="ECO:0000256" key="6">
    <source>
        <dbReference type="ARBA" id="ARBA00022776"/>
    </source>
</evidence>
<dbReference type="InterPro" id="IPR028468">
    <property type="entry name" value="Smc1_ABC"/>
</dbReference>
<dbReference type="GO" id="GO:0003677">
    <property type="term" value="F:DNA binding"/>
    <property type="evidence" value="ECO:0007669"/>
    <property type="project" value="TreeGrafter"/>
</dbReference>
<evidence type="ECO:0000256" key="11">
    <source>
        <dbReference type="SAM" id="Coils"/>
    </source>
</evidence>
<evidence type="ECO:0000256" key="2">
    <source>
        <dbReference type="ARBA" id="ARBA00004286"/>
    </source>
</evidence>
<dbReference type="Gene3D" id="1.20.1060.20">
    <property type="match status" value="1"/>
</dbReference>
<dbReference type="eggNOG" id="KOG0018">
    <property type="taxonomic scope" value="Eukaryota"/>
</dbReference>
<dbReference type="PIRSF" id="PIRSF005719">
    <property type="entry name" value="SMC"/>
    <property type="match status" value="1"/>
</dbReference>
<dbReference type="KEGG" id="kla:KLLA0_D07502g"/>
<keyword evidence="9" id="KW-0131">Cell cycle</keyword>
<dbReference type="Pfam" id="PF02463">
    <property type="entry name" value="SMC_N"/>
    <property type="match status" value="1"/>
</dbReference>
<evidence type="ECO:0000256" key="9">
    <source>
        <dbReference type="ARBA" id="ARBA00023306"/>
    </source>
</evidence>
<feature type="region of interest" description="Disordered" evidence="12">
    <location>
        <begin position="74"/>
        <end position="105"/>
    </location>
</feature>
<feature type="coiled-coil region" evidence="11">
    <location>
        <begin position="302"/>
        <end position="385"/>
    </location>
</feature>
<evidence type="ECO:0000256" key="3">
    <source>
        <dbReference type="ARBA" id="ARBA00005597"/>
    </source>
</evidence>
<evidence type="ECO:0000256" key="10">
    <source>
        <dbReference type="PIRNR" id="PIRNR005719"/>
    </source>
</evidence>
<dbReference type="GO" id="GO:0051301">
    <property type="term" value="P:cell division"/>
    <property type="evidence" value="ECO:0007669"/>
    <property type="project" value="UniProtKB-KW"/>
</dbReference>
<reference evidence="14 15" key="1">
    <citation type="journal article" date="2004" name="Nature">
        <title>Genome evolution in yeasts.</title>
        <authorList>
            <consortium name="Genolevures"/>
            <person name="Dujon B."/>
            <person name="Sherman D."/>
            <person name="Fischer G."/>
            <person name="Durrens P."/>
            <person name="Casaregola S."/>
            <person name="Lafontaine I."/>
            <person name="de Montigny J."/>
            <person name="Marck C."/>
            <person name="Neuveglise C."/>
            <person name="Talla E."/>
            <person name="Goffard N."/>
            <person name="Frangeul L."/>
            <person name="Aigle M."/>
            <person name="Anthouard V."/>
            <person name="Babour A."/>
            <person name="Barbe V."/>
            <person name="Barnay S."/>
            <person name="Blanchin S."/>
            <person name="Beckerich J.M."/>
            <person name="Beyne E."/>
            <person name="Bleykasten C."/>
            <person name="Boisrame A."/>
            <person name="Boyer J."/>
            <person name="Cattolico L."/>
            <person name="Confanioleri F."/>
            <person name="de Daruvar A."/>
            <person name="Despons L."/>
            <person name="Fabre E."/>
            <person name="Fairhead C."/>
            <person name="Ferry-Dumazet H."/>
            <person name="Groppi A."/>
            <person name="Hantraye F."/>
            <person name="Hennequin C."/>
            <person name="Jauniaux N."/>
            <person name="Joyet P."/>
            <person name="Kachouri R."/>
            <person name="Kerrest A."/>
            <person name="Koszul R."/>
            <person name="Lemaire M."/>
            <person name="Lesur I."/>
            <person name="Ma L."/>
            <person name="Muller H."/>
            <person name="Nicaud J.M."/>
            <person name="Nikolski M."/>
            <person name="Oztas S."/>
            <person name="Ozier-Kalogeropoulos O."/>
            <person name="Pellenz S."/>
            <person name="Potier S."/>
            <person name="Richard G.F."/>
            <person name="Straub M.L."/>
            <person name="Suleau A."/>
            <person name="Swennene D."/>
            <person name="Tekaia F."/>
            <person name="Wesolowski-Louvel M."/>
            <person name="Westhof E."/>
            <person name="Wirth B."/>
            <person name="Zeniou-Meyer M."/>
            <person name="Zivanovic I."/>
            <person name="Bolotin-Fukuhara M."/>
            <person name="Thierry A."/>
            <person name="Bouchier C."/>
            <person name="Caudron B."/>
            <person name="Scarpelli C."/>
            <person name="Gaillardin C."/>
            <person name="Weissenbach J."/>
            <person name="Wincker P."/>
            <person name="Souciet J.L."/>
        </authorList>
    </citation>
    <scope>NUCLEOTIDE SEQUENCE [LARGE SCALE GENOMIC DNA]</scope>
    <source>
        <strain evidence="15">ATCC 8585 / CBS 2359 / DSM 70799 / NBRC 1267 / NRRL Y-1140 / WM37</strain>
    </source>
</reference>
<dbReference type="GO" id="GO:0005634">
    <property type="term" value="C:nucleus"/>
    <property type="evidence" value="ECO:0007669"/>
    <property type="project" value="UniProtKB-SubCell"/>
</dbReference>
<evidence type="ECO:0000313" key="14">
    <source>
        <dbReference type="EMBL" id="CAH00493.1"/>
    </source>
</evidence>
<dbReference type="EMBL" id="CR382124">
    <property type="protein sequence ID" value="CAH00493.1"/>
    <property type="molecule type" value="Genomic_DNA"/>
</dbReference>
<keyword evidence="5" id="KW-0132">Cell division</keyword>
<gene>
    <name evidence="14" type="ORF">KLLA0_D07502g</name>
</gene>
<evidence type="ECO:0000256" key="12">
    <source>
        <dbReference type="SAM" id="MobiDB-lite"/>
    </source>
</evidence>
<organism evidence="14 15">
    <name type="scientific">Kluyveromyces lactis (strain ATCC 8585 / CBS 2359 / DSM 70799 / NBRC 1267 / NRRL Y-1140 / WM37)</name>
    <name type="common">Yeast</name>
    <name type="synonym">Candida sphaerica</name>
    <dbReference type="NCBI Taxonomy" id="284590"/>
    <lineage>
        <taxon>Eukaryota</taxon>
        <taxon>Fungi</taxon>
        <taxon>Dikarya</taxon>
        <taxon>Ascomycota</taxon>
        <taxon>Saccharomycotina</taxon>
        <taxon>Saccharomycetes</taxon>
        <taxon>Saccharomycetales</taxon>
        <taxon>Saccharomycetaceae</taxon>
        <taxon>Kluyveromyces</taxon>
    </lineage>
</organism>
<dbReference type="OMA" id="KHMDFQR"/>
<evidence type="ECO:0000256" key="1">
    <source>
        <dbReference type="ARBA" id="ARBA00004123"/>
    </source>
</evidence>
<keyword evidence="15" id="KW-1185">Reference proteome</keyword>
<dbReference type="InterPro" id="IPR024704">
    <property type="entry name" value="SMC"/>
</dbReference>
<dbReference type="GO" id="GO:0005524">
    <property type="term" value="F:ATP binding"/>
    <property type="evidence" value="ECO:0007669"/>
    <property type="project" value="InterPro"/>
</dbReference>
<keyword evidence="6" id="KW-0498">Mitosis</keyword>
<dbReference type="SUPFAM" id="SSF75553">
    <property type="entry name" value="Smc hinge domain"/>
    <property type="match status" value="1"/>
</dbReference>
<evidence type="ECO:0000313" key="15">
    <source>
        <dbReference type="Proteomes" id="UP000000598"/>
    </source>
</evidence>
<feature type="coiled-coil region" evidence="11">
    <location>
        <begin position="454"/>
        <end position="481"/>
    </location>
</feature>
<feature type="coiled-coil region" evidence="11">
    <location>
        <begin position="728"/>
        <end position="805"/>
    </location>
</feature>
<dbReference type="FunCoup" id="Q6CRP2">
    <property type="interactions" value="813"/>
</dbReference>
<dbReference type="CDD" id="cd03275">
    <property type="entry name" value="ABC_SMC1_euk"/>
    <property type="match status" value="2"/>
</dbReference>
<dbReference type="InterPro" id="IPR003395">
    <property type="entry name" value="RecF/RecN/SMC_N"/>
</dbReference>
<keyword evidence="8 10" id="KW-0539">Nucleus</keyword>
<dbReference type="STRING" id="284590.Q6CRP2"/>
<evidence type="ECO:0000256" key="8">
    <source>
        <dbReference type="ARBA" id="ARBA00023242"/>
    </source>
</evidence>
<dbReference type="HOGENOM" id="CLU_001042_0_1_1"/>
<dbReference type="Gene3D" id="3.30.70.1620">
    <property type="match status" value="1"/>
</dbReference>
<feature type="coiled-coil region" evidence="11">
    <location>
        <begin position="829"/>
        <end position="954"/>
    </location>
</feature>
<evidence type="ECO:0000256" key="7">
    <source>
        <dbReference type="ARBA" id="ARBA00023054"/>
    </source>
</evidence>
<dbReference type="GO" id="GO:0008278">
    <property type="term" value="C:cohesin complex"/>
    <property type="evidence" value="ECO:0007669"/>
    <property type="project" value="InterPro"/>
</dbReference>
<dbReference type="GO" id="GO:0016887">
    <property type="term" value="F:ATP hydrolysis activity"/>
    <property type="evidence" value="ECO:0007669"/>
    <property type="project" value="InterPro"/>
</dbReference>
<dbReference type="GO" id="GO:0007059">
    <property type="term" value="P:chromosome segregation"/>
    <property type="evidence" value="ECO:0007669"/>
    <property type="project" value="UniProtKB-ARBA"/>
</dbReference>
<dbReference type="Pfam" id="PF06470">
    <property type="entry name" value="SMC_hinge"/>
    <property type="match status" value="1"/>
</dbReference>
<dbReference type="InterPro" id="IPR036277">
    <property type="entry name" value="SMC_hinge_sf"/>
</dbReference>
<dbReference type="AlphaFoldDB" id="Q6CRP2"/>
<dbReference type="InterPro" id="IPR010935">
    <property type="entry name" value="SMC_hinge"/>
</dbReference>
<dbReference type="GO" id="GO:0007062">
    <property type="term" value="P:sister chromatid cohesion"/>
    <property type="evidence" value="ECO:0007669"/>
    <property type="project" value="InterPro"/>
</dbReference>
<feature type="coiled-coil region" evidence="11">
    <location>
        <begin position="1008"/>
        <end position="1079"/>
    </location>
</feature>